<feature type="compositionally biased region" description="Low complexity" evidence="10">
    <location>
        <begin position="81"/>
        <end position="92"/>
    </location>
</feature>
<dbReference type="NCBIfam" id="TIGR00436">
    <property type="entry name" value="era"/>
    <property type="match status" value="1"/>
</dbReference>
<feature type="compositionally biased region" description="Polar residues" evidence="10">
    <location>
        <begin position="33"/>
        <end position="51"/>
    </location>
</feature>
<evidence type="ECO:0000313" key="14">
    <source>
        <dbReference type="Proteomes" id="UP001293254"/>
    </source>
</evidence>
<evidence type="ECO:0000256" key="9">
    <source>
        <dbReference type="RuleBase" id="RU003761"/>
    </source>
</evidence>
<dbReference type="NCBIfam" id="TIGR00231">
    <property type="entry name" value="small_GTP"/>
    <property type="match status" value="1"/>
</dbReference>
<feature type="region of interest" description="G1" evidence="8">
    <location>
        <begin position="129"/>
        <end position="136"/>
    </location>
</feature>
<evidence type="ECO:0000256" key="2">
    <source>
        <dbReference type="ARBA" id="ARBA00007921"/>
    </source>
</evidence>
<dbReference type="PANTHER" id="PTHR42698:SF2">
    <property type="entry name" value="GTPASE ERA-LIKE, CHLOROPLASTIC"/>
    <property type="match status" value="1"/>
</dbReference>
<evidence type="ECO:0000256" key="4">
    <source>
        <dbReference type="ARBA" id="ARBA00022884"/>
    </source>
</evidence>
<dbReference type="PANTHER" id="PTHR42698">
    <property type="entry name" value="GTPASE ERA"/>
    <property type="match status" value="1"/>
</dbReference>
<dbReference type="InterPro" id="IPR030388">
    <property type="entry name" value="G_ERA_dom"/>
</dbReference>
<dbReference type="GO" id="GO:0005525">
    <property type="term" value="F:GTP binding"/>
    <property type="evidence" value="ECO:0007669"/>
    <property type="project" value="UniProtKB-UniRule"/>
</dbReference>
<dbReference type="InterPro" id="IPR015946">
    <property type="entry name" value="KH_dom-like_a/b"/>
</dbReference>
<dbReference type="InterPro" id="IPR009019">
    <property type="entry name" value="KH_sf_prok-type"/>
</dbReference>
<dbReference type="FunFam" id="3.30.300.20:FF:000003">
    <property type="entry name" value="GTPase Era"/>
    <property type="match status" value="1"/>
</dbReference>
<dbReference type="CDD" id="cd22534">
    <property type="entry name" value="KH-II_Era"/>
    <property type="match status" value="1"/>
</dbReference>
<evidence type="ECO:0000313" key="13">
    <source>
        <dbReference type="EMBL" id="KAK4417438.1"/>
    </source>
</evidence>
<keyword evidence="3 8" id="KW-0547">Nucleotide-binding</keyword>
<dbReference type="InterPro" id="IPR027417">
    <property type="entry name" value="P-loop_NTPase"/>
</dbReference>
<evidence type="ECO:0000256" key="5">
    <source>
        <dbReference type="ARBA" id="ARBA00023134"/>
    </source>
</evidence>
<evidence type="ECO:0000256" key="1">
    <source>
        <dbReference type="ARBA" id="ARBA00004595"/>
    </source>
</evidence>
<protein>
    <submittedName>
        <fullName evidence="13">GTPase ERA-like, chloroplastic</fullName>
    </submittedName>
</protein>
<dbReference type="FunFam" id="3.40.50.300:FF:000094">
    <property type="entry name" value="GTPase Era"/>
    <property type="match status" value="1"/>
</dbReference>
<dbReference type="PROSITE" id="PS51713">
    <property type="entry name" value="G_ERA"/>
    <property type="match status" value="1"/>
</dbReference>
<dbReference type="InterPro" id="IPR005225">
    <property type="entry name" value="Small_GTP-bd"/>
</dbReference>
<dbReference type="GO" id="GO:0019843">
    <property type="term" value="F:rRNA binding"/>
    <property type="evidence" value="ECO:0007669"/>
    <property type="project" value="TreeGrafter"/>
</dbReference>
<dbReference type="AlphaFoldDB" id="A0AAE2CCT1"/>
<dbReference type="CDD" id="cd04163">
    <property type="entry name" value="Era"/>
    <property type="match status" value="1"/>
</dbReference>
<proteinExistence type="inferred from homology"/>
<organism evidence="13 14">
    <name type="scientific">Sesamum alatum</name>
    <dbReference type="NCBI Taxonomy" id="300844"/>
    <lineage>
        <taxon>Eukaryota</taxon>
        <taxon>Viridiplantae</taxon>
        <taxon>Streptophyta</taxon>
        <taxon>Embryophyta</taxon>
        <taxon>Tracheophyta</taxon>
        <taxon>Spermatophyta</taxon>
        <taxon>Magnoliopsida</taxon>
        <taxon>eudicotyledons</taxon>
        <taxon>Gunneridae</taxon>
        <taxon>Pentapetalae</taxon>
        <taxon>asterids</taxon>
        <taxon>lamiids</taxon>
        <taxon>Lamiales</taxon>
        <taxon>Pedaliaceae</taxon>
        <taxon>Sesamum</taxon>
    </lineage>
</organism>
<dbReference type="InterPro" id="IPR004044">
    <property type="entry name" value="KH_dom_type_2"/>
</dbReference>
<feature type="domain" description="KH type-2" evidence="11">
    <location>
        <begin position="322"/>
        <end position="399"/>
    </location>
</feature>
<accession>A0AAE2CCT1</accession>
<dbReference type="InterPro" id="IPR006073">
    <property type="entry name" value="GTP-bd"/>
</dbReference>
<evidence type="ECO:0000256" key="8">
    <source>
        <dbReference type="PROSITE-ProRule" id="PRU01050"/>
    </source>
</evidence>
<keyword evidence="4 7" id="KW-0694">RNA-binding</keyword>
<evidence type="ECO:0000256" key="10">
    <source>
        <dbReference type="SAM" id="MobiDB-lite"/>
    </source>
</evidence>
<dbReference type="InterPro" id="IPR005662">
    <property type="entry name" value="GTPase_Era-like"/>
</dbReference>
<dbReference type="GO" id="GO:0000028">
    <property type="term" value="P:ribosomal small subunit assembly"/>
    <property type="evidence" value="ECO:0007669"/>
    <property type="project" value="TreeGrafter"/>
</dbReference>
<keyword evidence="5 8" id="KW-0342">GTP-binding</keyword>
<comment type="subcellular location">
    <subcellularLocation>
        <location evidence="1">Plastid</location>
        <location evidence="1">Chloroplast stroma</location>
        <location evidence="1">Chloroplast nucleoid</location>
    </subcellularLocation>
</comment>
<dbReference type="SUPFAM" id="SSF54814">
    <property type="entry name" value="Prokaryotic type KH domain (KH-domain type II)"/>
    <property type="match status" value="1"/>
</dbReference>
<dbReference type="Pfam" id="PF07650">
    <property type="entry name" value="KH_2"/>
    <property type="match status" value="1"/>
</dbReference>
<feature type="domain" description="Era-type G" evidence="12">
    <location>
        <begin position="121"/>
        <end position="291"/>
    </location>
</feature>
<dbReference type="Pfam" id="PF01926">
    <property type="entry name" value="MMR_HSR1"/>
    <property type="match status" value="1"/>
</dbReference>
<gene>
    <name evidence="13" type="ORF">Salat_2569400</name>
</gene>
<evidence type="ECO:0000259" key="11">
    <source>
        <dbReference type="PROSITE" id="PS50823"/>
    </source>
</evidence>
<evidence type="ECO:0000256" key="3">
    <source>
        <dbReference type="ARBA" id="ARBA00022741"/>
    </source>
</evidence>
<feature type="region of interest" description="Disordered" evidence="10">
    <location>
        <begin position="67"/>
        <end position="92"/>
    </location>
</feature>
<comment type="caution">
    <text evidence="13">The sequence shown here is derived from an EMBL/GenBank/DDBJ whole genome shotgun (WGS) entry which is preliminary data.</text>
</comment>
<dbReference type="EMBL" id="JACGWO010000010">
    <property type="protein sequence ID" value="KAK4417438.1"/>
    <property type="molecule type" value="Genomic_DNA"/>
</dbReference>
<reference evidence="13" key="1">
    <citation type="submission" date="2020-06" db="EMBL/GenBank/DDBJ databases">
        <authorList>
            <person name="Li T."/>
            <person name="Hu X."/>
            <person name="Zhang T."/>
            <person name="Song X."/>
            <person name="Zhang H."/>
            <person name="Dai N."/>
            <person name="Sheng W."/>
            <person name="Hou X."/>
            <person name="Wei L."/>
        </authorList>
    </citation>
    <scope>NUCLEOTIDE SEQUENCE</scope>
    <source>
        <strain evidence="13">3651</strain>
        <tissue evidence="13">Leaf</tissue>
    </source>
</reference>
<keyword evidence="14" id="KW-1185">Reference proteome</keyword>
<comment type="similarity">
    <text evidence="2 8 9">Belongs to the TRAFAC class TrmE-Era-EngA-EngB-Septin-like GTPase superfamily. Era GTPase family.</text>
</comment>
<evidence type="ECO:0000256" key="6">
    <source>
        <dbReference type="ARBA" id="ARBA00057494"/>
    </source>
</evidence>
<feature type="region of interest" description="G3" evidence="8">
    <location>
        <begin position="176"/>
        <end position="179"/>
    </location>
</feature>
<dbReference type="HAMAP" id="MF_00367">
    <property type="entry name" value="GTPase_Era"/>
    <property type="match status" value="1"/>
</dbReference>
<dbReference type="PROSITE" id="PS50823">
    <property type="entry name" value="KH_TYPE_2"/>
    <property type="match status" value="1"/>
</dbReference>
<reference evidence="13" key="2">
    <citation type="journal article" date="2024" name="Plant">
        <title>Genomic evolution and insights into agronomic trait innovations of Sesamum species.</title>
        <authorList>
            <person name="Miao H."/>
            <person name="Wang L."/>
            <person name="Qu L."/>
            <person name="Liu H."/>
            <person name="Sun Y."/>
            <person name="Le M."/>
            <person name="Wang Q."/>
            <person name="Wei S."/>
            <person name="Zheng Y."/>
            <person name="Lin W."/>
            <person name="Duan Y."/>
            <person name="Cao H."/>
            <person name="Xiong S."/>
            <person name="Wang X."/>
            <person name="Wei L."/>
            <person name="Li C."/>
            <person name="Ma Q."/>
            <person name="Ju M."/>
            <person name="Zhao R."/>
            <person name="Li G."/>
            <person name="Mu C."/>
            <person name="Tian Q."/>
            <person name="Mei H."/>
            <person name="Zhang T."/>
            <person name="Gao T."/>
            <person name="Zhang H."/>
        </authorList>
    </citation>
    <scope>NUCLEOTIDE SEQUENCE</scope>
    <source>
        <strain evidence="13">3651</strain>
    </source>
</reference>
<feature type="region of interest" description="G5" evidence="8">
    <location>
        <begin position="270"/>
        <end position="272"/>
    </location>
</feature>
<evidence type="ECO:0000256" key="7">
    <source>
        <dbReference type="PROSITE-ProRule" id="PRU00118"/>
    </source>
</evidence>
<dbReference type="Proteomes" id="UP001293254">
    <property type="component" value="Unassembled WGS sequence"/>
</dbReference>
<dbReference type="NCBIfam" id="NF000908">
    <property type="entry name" value="PRK00089.1"/>
    <property type="match status" value="1"/>
</dbReference>
<dbReference type="SUPFAM" id="SSF52540">
    <property type="entry name" value="P-loop containing nucleoside triphosphate hydrolases"/>
    <property type="match status" value="1"/>
</dbReference>
<sequence length="420" mass="47685">MKELALQYNIPLPPTPKLRIHQRKTLPRFQATGRKNYSSTTTGKRISTTPLEVQEFEEGLGSSKYYVRSKDDEEYEEQEEASTTSSSMLLSLSSKPDRNMALLDDYEMEEMDYVPDDPNHRSGYVAVVGKPNVGKSTLSNQMLGQKLSIVTDKPQTTRHRILGICSGPDYQMILYDTPGVIEKKMHKLDSMMMKNVRSASINADCVVVVVDACKPPQKIDEVLEEGVGDLKDKLPTLLVLNKKDLIKPGEIAKKIEWYEKFTDVDEVIPVSAKYGHGVDDVKDWILSKLPCGPAYYPKDIASEHPERFFVSEIVREKIFMQYRNEVPYACQVNVVSYKSRPNAKDFIQAEIVVEKNSQKIILIGKEGKALKLLATAARLDIEDFLQKKVFLEIEVKVKENWRQNEGLLKHYGYGGQIQAL</sequence>
<dbReference type="GO" id="GO:0043024">
    <property type="term" value="F:ribosomal small subunit binding"/>
    <property type="evidence" value="ECO:0007669"/>
    <property type="project" value="TreeGrafter"/>
</dbReference>
<feature type="region of interest" description="Disordered" evidence="10">
    <location>
        <begin position="22"/>
        <end position="51"/>
    </location>
</feature>
<dbReference type="Gene3D" id="3.30.300.20">
    <property type="match status" value="1"/>
</dbReference>
<comment type="function">
    <text evidence="6">Nuclear genome-encoded probable GTPase involved in ribosome biogenesis in chloroplasts. Plays a role in 16S rRNA maturation in plastids and may contribute to the assembly of the small (30S) ribosomal subunit.</text>
</comment>
<feature type="region of interest" description="G4" evidence="8">
    <location>
        <begin position="241"/>
        <end position="244"/>
    </location>
</feature>
<name>A0AAE2CCT1_9LAMI</name>
<feature type="region of interest" description="G2" evidence="8">
    <location>
        <begin position="155"/>
        <end position="159"/>
    </location>
</feature>
<dbReference type="GO" id="GO:0042644">
    <property type="term" value="C:chloroplast nucleoid"/>
    <property type="evidence" value="ECO:0007669"/>
    <property type="project" value="UniProtKB-SubCell"/>
</dbReference>
<evidence type="ECO:0000259" key="12">
    <source>
        <dbReference type="PROSITE" id="PS51713"/>
    </source>
</evidence>
<dbReference type="Gene3D" id="3.40.50.300">
    <property type="entry name" value="P-loop containing nucleotide triphosphate hydrolases"/>
    <property type="match status" value="1"/>
</dbReference>